<dbReference type="EMBL" id="ML208977">
    <property type="protein sequence ID" value="TFK59443.1"/>
    <property type="molecule type" value="Genomic_DNA"/>
</dbReference>
<dbReference type="Proteomes" id="UP000308600">
    <property type="component" value="Unassembled WGS sequence"/>
</dbReference>
<sequence>SIPQAQLAFLAACQTSKEDYFCAGESAHIAGGMLVAGFRGVVSTMWNISDYYAPDFADQFYQKVFEGGAFPDYKRAAYALHDAVKTLRREKNLDSRIWVPFMHSGA</sequence>
<proteinExistence type="predicted"/>
<feature type="non-terminal residue" evidence="1">
    <location>
        <position position="1"/>
    </location>
</feature>
<organism evidence="1 2">
    <name type="scientific">Pluteus cervinus</name>
    <dbReference type="NCBI Taxonomy" id="181527"/>
    <lineage>
        <taxon>Eukaryota</taxon>
        <taxon>Fungi</taxon>
        <taxon>Dikarya</taxon>
        <taxon>Basidiomycota</taxon>
        <taxon>Agaricomycotina</taxon>
        <taxon>Agaricomycetes</taxon>
        <taxon>Agaricomycetidae</taxon>
        <taxon>Agaricales</taxon>
        <taxon>Pluteineae</taxon>
        <taxon>Pluteaceae</taxon>
        <taxon>Pluteus</taxon>
    </lineage>
</organism>
<reference evidence="1 2" key="1">
    <citation type="journal article" date="2019" name="Nat. Ecol. Evol.">
        <title>Megaphylogeny resolves global patterns of mushroom evolution.</title>
        <authorList>
            <person name="Varga T."/>
            <person name="Krizsan K."/>
            <person name="Foldi C."/>
            <person name="Dima B."/>
            <person name="Sanchez-Garcia M."/>
            <person name="Sanchez-Ramirez S."/>
            <person name="Szollosi G.J."/>
            <person name="Szarkandi J.G."/>
            <person name="Papp V."/>
            <person name="Albert L."/>
            <person name="Andreopoulos W."/>
            <person name="Angelini C."/>
            <person name="Antonin V."/>
            <person name="Barry K.W."/>
            <person name="Bougher N.L."/>
            <person name="Buchanan P."/>
            <person name="Buyck B."/>
            <person name="Bense V."/>
            <person name="Catcheside P."/>
            <person name="Chovatia M."/>
            <person name="Cooper J."/>
            <person name="Damon W."/>
            <person name="Desjardin D."/>
            <person name="Finy P."/>
            <person name="Geml J."/>
            <person name="Haridas S."/>
            <person name="Hughes K."/>
            <person name="Justo A."/>
            <person name="Karasinski D."/>
            <person name="Kautmanova I."/>
            <person name="Kiss B."/>
            <person name="Kocsube S."/>
            <person name="Kotiranta H."/>
            <person name="LaButti K.M."/>
            <person name="Lechner B.E."/>
            <person name="Liimatainen K."/>
            <person name="Lipzen A."/>
            <person name="Lukacs Z."/>
            <person name="Mihaltcheva S."/>
            <person name="Morgado L.N."/>
            <person name="Niskanen T."/>
            <person name="Noordeloos M.E."/>
            <person name="Ohm R.A."/>
            <person name="Ortiz-Santana B."/>
            <person name="Ovrebo C."/>
            <person name="Racz N."/>
            <person name="Riley R."/>
            <person name="Savchenko A."/>
            <person name="Shiryaev A."/>
            <person name="Soop K."/>
            <person name="Spirin V."/>
            <person name="Szebenyi C."/>
            <person name="Tomsovsky M."/>
            <person name="Tulloss R.E."/>
            <person name="Uehling J."/>
            <person name="Grigoriev I.V."/>
            <person name="Vagvolgyi C."/>
            <person name="Papp T."/>
            <person name="Martin F.M."/>
            <person name="Miettinen O."/>
            <person name="Hibbett D.S."/>
            <person name="Nagy L.G."/>
        </authorList>
    </citation>
    <scope>NUCLEOTIDE SEQUENCE [LARGE SCALE GENOMIC DNA]</scope>
    <source>
        <strain evidence="1 2">NL-1719</strain>
    </source>
</reference>
<keyword evidence="2" id="KW-1185">Reference proteome</keyword>
<name>A0ACD3A1D3_9AGAR</name>
<accession>A0ACD3A1D3</accession>
<protein>
    <submittedName>
        <fullName evidence="1">Uncharacterized protein</fullName>
    </submittedName>
</protein>
<evidence type="ECO:0000313" key="1">
    <source>
        <dbReference type="EMBL" id="TFK59443.1"/>
    </source>
</evidence>
<evidence type="ECO:0000313" key="2">
    <source>
        <dbReference type="Proteomes" id="UP000308600"/>
    </source>
</evidence>
<gene>
    <name evidence="1" type="ORF">BDN72DRAFT_780741</name>
</gene>